<evidence type="ECO:0000259" key="11">
    <source>
        <dbReference type="PROSITE" id="PS51915"/>
    </source>
</evidence>
<feature type="domain" description="C2H2-type" evidence="10">
    <location>
        <begin position="278"/>
        <end position="305"/>
    </location>
</feature>
<dbReference type="InterPro" id="IPR036236">
    <property type="entry name" value="Znf_C2H2_sf"/>
</dbReference>
<evidence type="ECO:0000256" key="3">
    <source>
        <dbReference type="ARBA" id="ARBA00022737"/>
    </source>
</evidence>
<name>A0A8D8NUL5_CULPI</name>
<sequence>MMDLCRLTSAAVDQPDDIKMVEIDFQALCRVCGALGENLTSVFGKRAADRLRERITRYLQIEIRSEDCLPTKICDGCRETLDQFHELYDKCHRTDEKFRSMMNSAEELKEATEQQQQLQPSSPEGKQRQQQKKEARNSKVDSVIDADMKSLEPEEEEEESGRPRKVPGESAKKNTKEIKRKAEEEDQEASPETKGDYHLRHAIRVVGYSEHQAGMLKDESAEESEEMYSDYQFIDAEEEEEAYDDGAVSSLGRAPTMSLNRDIVEAARVIEEDGSISYECAECGKRIRSPHTYQAHLRIHNGERPFQCSQCPRTFRISQGLVRHVREVHERRRTYACEICGDRFGNKRNLDQHRNRHTNERPYRCETCGSSYNQKAALLIHSRVHGAERNFVCGVCSRGFHTRTKLQLHESTHSDERPFGCDQCELRFRNTHDLRRHSKNHSADKQFQCGLCAGLFKQKRYLLKHLKTQHQHDAETR</sequence>
<evidence type="ECO:0000256" key="2">
    <source>
        <dbReference type="ARBA" id="ARBA00022723"/>
    </source>
</evidence>
<keyword evidence="4 7" id="KW-0863">Zinc-finger</keyword>
<evidence type="ECO:0000313" key="12">
    <source>
        <dbReference type="EMBL" id="CAG6578139.1"/>
    </source>
</evidence>
<dbReference type="PROSITE" id="PS51915">
    <property type="entry name" value="ZAD"/>
    <property type="match status" value="1"/>
</dbReference>
<keyword evidence="5 8" id="KW-0862">Zinc</keyword>
<feature type="binding site" evidence="8">
    <location>
        <position position="74"/>
    </location>
    <ligand>
        <name>Zn(2+)</name>
        <dbReference type="ChEBI" id="CHEBI:29105"/>
    </ligand>
</feature>
<dbReference type="PANTHER" id="PTHR24390:SF79">
    <property type="entry name" value="ASPARAGINE-RICH ZINC FINGER PROTEIN AZF1"/>
    <property type="match status" value="1"/>
</dbReference>
<dbReference type="PANTHER" id="PTHR24390">
    <property type="entry name" value="ZINC FINGER PROTEIN"/>
    <property type="match status" value="1"/>
</dbReference>
<comment type="subcellular location">
    <subcellularLocation>
        <location evidence="1">Nucleus</location>
    </subcellularLocation>
</comment>
<feature type="domain" description="C2H2-type" evidence="10">
    <location>
        <begin position="419"/>
        <end position="446"/>
    </location>
</feature>
<evidence type="ECO:0000256" key="7">
    <source>
        <dbReference type="PROSITE-ProRule" id="PRU00042"/>
    </source>
</evidence>
<accession>A0A8D8NUL5</accession>
<dbReference type="SUPFAM" id="SSF57667">
    <property type="entry name" value="beta-beta-alpha zinc fingers"/>
    <property type="match status" value="3"/>
</dbReference>
<dbReference type="InterPro" id="IPR013087">
    <property type="entry name" value="Znf_C2H2_type"/>
</dbReference>
<organism evidence="12">
    <name type="scientific">Culex pipiens</name>
    <name type="common">House mosquito</name>
    <dbReference type="NCBI Taxonomy" id="7175"/>
    <lineage>
        <taxon>Eukaryota</taxon>
        <taxon>Metazoa</taxon>
        <taxon>Ecdysozoa</taxon>
        <taxon>Arthropoda</taxon>
        <taxon>Hexapoda</taxon>
        <taxon>Insecta</taxon>
        <taxon>Pterygota</taxon>
        <taxon>Neoptera</taxon>
        <taxon>Endopterygota</taxon>
        <taxon>Diptera</taxon>
        <taxon>Nematocera</taxon>
        <taxon>Culicoidea</taxon>
        <taxon>Culicidae</taxon>
        <taxon>Culicinae</taxon>
        <taxon>Culicini</taxon>
        <taxon>Culex</taxon>
        <taxon>Culex</taxon>
    </lineage>
</organism>
<dbReference type="PROSITE" id="PS00028">
    <property type="entry name" value="ZINC_FINGER_C2H2_1"/>
    <property type="match status" value="7"/>
</dbReference>
<dbReference type="SUPFAM" id="SSF57716">
    <property type="entry name" value="Glucocorticoid receptor-like (DNA-binding domain)"/>
    <property type="match status" value="1"/>
</dbReference>
<dbReference type="SMART" id="SM00355">
    <property type="entry name" value="ZnF_C2H2"/>
    <property type="match status" value="7"/>
</dbReference>
<protein>
    <submittedName>
        <fullName evidence="12">Zinc finger protein 416</fullName>
    </submittedName>
</protein>
<dbReference type="Pfam" id="PF00096">
    <property type="entry name" value="zf-C2H2"/>
    <property type="match status" value="3"/>
</dbReference>
<dbReference type="GO" id="GO:0005634">
    <property type="term" value="C:nucleus"/>
    <property type="evidence" value="ECO:0007669"/>
    <property type="project" value="UniProtKB-SubCell"/>
</dbReference>
<keyword evidence="3" id="KW-0677">Repeat</keyword>
<keyword evidence="6" id="KW-0539">Nucleus</keyword>
<feature type="domain" description="C2H2-type" evidence="10">
    <location>
        <begin position="306"/>
        <end position="334"/>
    </location>
</feature>
<dbReference type="EMBL" id="HBUE01193521">
    <property type="protein sequence ID" value="CAG6526427.1"/>
    <property type="molecule type" value="Transcribed_RNA"/>
</dbReference>
<dbReference type="FunFam" id="3.30.160.60:FF:000446">
    <property type="entry name" value="Zinc finger protein"/>
    <property type="match status" value="2"/>
</dbReference>
<evidence type="ECO:0000256" key="9">
    <source>
        <dbReference type="SAM" id="MobiDB-lite"/>
    </source>
</evidence>
<dbReference type="PROSITE" id="PS50157">
    <property type="entry name" value="ZINC_FINGER_C2H2_2"/>
    <property type="match status" value="7"/>
</dbReference>
<feature type="compositionally biased region" description="Basic and acidic residues" evidence="9">
    <location>
        <begin position="160"/>
        <end position="183"/>
    </location>
</feature>
<evidence type="ECO:0000256" key="1">
    <source>
        <dbReference type="ARBA" id="ARBA00004123"/>
    </source>
</evidence>
<dbReference type="InterPro" id="IPR012934">
    <property type="entry name" value="Znf_AD"/>
</dbReference>
<dbReference type="Pfam" id="PF07776">
    <property type="entry name" value="zf-AD"/>
    <property type="match status" value="1"/>
</dbReference>
<evidence type="ECO:0000256" key="6">
    <source>
        <dbReference type="ARBA" id="ARBA00023242"/>
    </source>
</evidence>
<proteinExistence type="predicted"/>
<evidence type="ECO:0000259" key="10">
    <source>
        <dbReference type="PROSITE" id="PS50157"/>
    </source>
</evidence>
<feature type="compositionally biased region" description="Basic and acidic residues" evidence="9">
    <location>
        <begin position="125"/>
        <end position="139"/>
    </location>
</feature>
<feature type="region of interest" description="Disordered" evidence="9">
    <location>
        <begin position="106"/>
        <end position="195"/>
    </location>
</feature>
<feature type="domain" description="C2H2-type" evidence="10">
    <location>
        <begin position="391"/>
        <end position="418"/>
    </location>
</feature>
<feature type="binding site" evidence="8">
    <location>
        <position position="29"/>
    </location>
    <ligand>
        <name>Zn(2+)</name>
        <dbReference type="ChEBI" id="CHEBI:29105"/>
    </ligand>
</feature>
<dbReference type="GO" id="GO:0003700">
    <property type="term" value="F:DNA-binding transcription factor activity"/>
    <property type="evidence" value="ECO:0007669"/>
    <property type="project" value="TreeGrafter"/>
</dbReference>
<feature type="binding site" evidence="8">
    <location>
        <position position="77"/>
    </location>
    <ligand>
        <name>Zn(2+)</name>
        <dbReference type="ChEBI" id="CHEBI:29105"/>
    </ligand>
</feature>
<feature type="domain" description="C2H2-type" evidence="10">
    <location>
        <begin position="335"/>
        <end position="362"/>
    </location>
</feature>
<dbReference type="EMBL" id="HBUE01299475">
    <property type="protein sequence ID" value="CAG6578139.1"/>
    <property type="molecule type" value="Transcribed_RNA"/>
</dbReference>
<dbReference type="GO" id="GO:0006357">
    <property type="term" value="P:regulation of transcription by RNA polymerase II"/>
    <property type="evidence" value="ECO:0007669"/>
    <property type="project" value="TreeGrafter"/>
</dbReference>
<feature type="domain" description="C2H2-type" evidence="10">
    <location>
        <begin position="363"/>
        <end position="390"/>
    </location>
</feature>
<dbReference type="AlphaFoldDB" id="A0A8D8NUL5"/>
<evidence type="ECO:0000256" key="4">
    <source>
        <dbReference type="ARBA" id="ARBA00022771"/>
    </source>
</evidence>
<keyword evidence="2 8" id="KW-0479">Metal-binding</keyword>
<dbReference type="Gene3D" id="3.40.1800.20">
    <property type="match status" value="1"/>
</dbReference>
<dbReference type="GO" id="GO:0000978">
    <property type="term" value="F:RNA polymerase II cis-regulatory region sequence-specific DNA binding"/>
    <property type="evidence" value="ECO:0007669"/>
    <property type="project" value="TreeGrafter"/>
</dbReference>
<dbReference type="GO" id="GO:0008270">
    <property type="term" value="F:zinc ion binding"/>
    <property type="evidence" value="ECO:0007669"/>
    <property type="project" value="UniProtKB-UniRule"/>
</dbReference>
<reference evidence="12" key="1">
    <citation type="submission" date="2021-05" db="EMBL/GenBank/DDBJ databases">
        <authorList>
            <person name="Alioto T."/>
            <person name="Alioto T."/>
            <person name="Gomez Garrido J."/>
        </authorList>
    </citation>
    <scope>NUCLEOTIDE SEQUENCE</scope>
</reference>
<feature type="binding site" evidence="8">
    <location>
        <position position="32"/>
    </location>
    <ligand>
        <name>Zn(2+)</name>
        <dbReference type="ChEBI" id="CHEBI:29105"/>
    </ligand>
</feature>
<evidence type="ECO:0000256" key="8">
    <source>
        <dbReference type="PROSITE-ProRule" id="PRU01263"/>
    </source>
</evidence>
<dbReference type="SMART" id="SM00868">
    <property type="entry name" value="zf-AD"/>
    <property type="match status" value="1"/>
</dbReference>
<feature type="domain" description="C2H2-type" evidence="10">
    <location>
        <begin position="447"/>
        <end position="475"/>
    </location>
</feature>
<feature type="compositionally biased region" description="Low complexity" evidence="9">
    <location>
        <begin position="113"/>
        <end position="124"/>
    </location>
</feature>
<dbReference type="Gene3D" id="3.30.160.60">
    <property type="entry name" value="Classic Zinc Finger"/>
    <property type="match status" value="6"/>
</dbReference>
<dbReference type="FunFam" id="3.30.160.60:FF:000624">
    <property type="entry name" value="zinc finger protein 697"/>
    <property type="match status" value="1"/>
</dbReference>
<evidence type="ECO:0000256" key="5">
    <source>
        <dbReference type="ARBA" id="ARBA00022833"/>
    </source>
</evidence>
<feature type="domain" description="ZAD" evidence="11">
    <location>
        <begin position="27"/>
        <end position="101"/>
    </location>
</feature>